<dbReference type="InterPro" id="IPR010432">
    <property type="entry name" value="RDD"/>
</dbReference>
<proteinExistence type="predicted"/>
<dbReference type="AlphaFoldDB" id="A0A3Q9FP88"/>
<keyword evidence="3 5" id="KW-1133">Transmembrane helix</keyword>
<protein>
    <submittedName>
        <fullName evidence="7">RDD family protein</fullName>
    </submittedName>
</protein>
<organism evidence="7 8">
    <name type="scientific">Flammeovirga pectinis</name>
    <dbReference type="NCBI Taxonomy" id="2494373"/>
    <lineage>
        <taxon>Bacteria</taxon>
        <taxon>Pseudomonadati</taxon>
        <taxon>Bacteroidota</taxon>
        <taxon>Cytophagia</taxon>
        <taxon>Cytophagales</taxon>
        <taxon>Flammeovirgaceae</taxon>
        <taxon>Flammeovirga</taxon>
    </lineage>
</organism>
<dbReference type="KEGG" id="fll:EI427_20960"/>
<dbReference type="OrthoDB" id="9814143at2"/>
<reference evidence="7 8" key="1">
    <citation type="submission" date="2018-12" db="EMBL/GenBank/DDBJ databases">
        <title>Flammeovirga pectinis sp. nov., isolated from the gut of the Korean scallop, Patinopecten yessoensis.</title>
        <authorList>
            <person name="Bae J.-W."/>
            <person name="Jeong Y.-S."/>
            <person name="Kang W."/>
        </authorList>
    </citation>
    <scope>NUCLEOTIDE SEQUENCE [LARGE SCALE GENOMIC DNA]</scope>
    <source>
        <strain evidence="7 8">L12M1</strain>
    </source>
</reference>
<evidence type="ECO:0000256" key="1">
    <source>
        <dbReference type="ARBA" id="ARBA00004141"/>
    </source>
</evidence>
<keyword evidence="8" id="KW-1185">Reference proteome</keyword>
<evidence type="ECO:0000256" key="4">
    <source>
        <dbReference type="ARBA" id="ARBA00023136"/>
    </source>
</evidence>
<keyword evidence="2 5" id="KW-0812">Transmembrane</keyword>
<feature type="transmembrane region" description="Helical" evidence="5">
    <location>
        <begin position="25"/>
        <end position="47"/>
    </location>
</feature>
<sequence>MESISFQNSQNVNIQFQKATITQRIGAFLIDLLIISAIFLLPLIVLHNSDTMFAVWVTIMTIISLTYNLLCEVFLEGQSLGKRVMDIRVASIDGNSVTMSQYGIRWVFRLIDIALLQGSIAVFTILLGGKGQRLGDILAGTIVISEKKNINKKLFKVPEFPEDYEPEFYQASNLSDQQIKVIRKGLKLNYSTDQQIILNKLVDKLKVQLAIDSDMRHKKFLNQLLYDYYFLTVTSSQEQY</sequence>
<dbReference type="PANTHER" id="PTHR38480">
    <property type="entry name" value="SLR0254 PROTEIN"/>
    <property type="match status" value="1"/>
</dbReference>
<dbReference type="Pfam" id="PF06271">
    <property type="entry name" value="RDD"/>
    <property type="match status" value="1"/>
</dbReference>
<keyword evidence="4 5" id="KW-0472">Membrane</keyword>
<dbReference type="GO" id="GO:0016020">
    <property type="term" value="C:membrane"/>
    <property type="evidence" value="ECO:0007669"/>
    <property type="project" value="UniProtKB-SubCell"/>
</dbReference>
<evidence type="ECO:0000256" key="5">
    <source>
        <dbReference type="SAM" id="Phobius"/>
    </source>
</evidence>
<evidence type="ECO:0000313" key="7">
    <source>
        <dbReference type="EMBL" id="AZQ64697.1"/>
    </source>
</evidence>
<feature type="transmembrane region" description="Helical" evidence="5">
    <location>
        <begin position="106"/>
        <end position="127"/>
    </location>
</feature>
<evidence type="ECO:0000313" key="8">
    <source>
        <dbReference type="Proteomes" id="UP000267268"/>
    </source>
</evidence>
<dbReference type="Proteomes" id="UP000267268">
    <property type="component" value="Chromosome 2"/>
</dbReference>
<comment type="subcellular location">
    <subcellularLocation>
        <location evidence="1">Membrane</location>
        <topology evidence="1">Multi-pass membrane protein</topology>
    </subcellularLocation>
</comment>
<evidence type="ECO:0000259" key="6">
    <source>
        <dbReference type="Pfam" id="PF06271"/>
    </source>
</evidence>
<feature type="transmembrane region" description="Helical" evidence="5">
    <location>
        <begin position="53"/>
        <end position="75"/>
    </location>
</feature>
<feature type="domain" description="RDD" evidence="6">
    <location>
        <begin position="19"/>
        <end position="140"/>
    </location>
</feature>
<dbReference type="PANTHER" id="PTHR38480:SF1">
    <property type="entry name" value="SLR0254 PROTEIN"/>
    <property type="match status" value="1"/>
</dbReference>
<name>A0A3Q9FP88_9BACT</name>
<gene>
    <name evidence="7" type="ORF">EI427_20960</name>
</gene>
<evidence type="ECO:0000256" key="3">
    <source>
        <dbReference type="ARBA" id="ARBA00022989"/>
    </source>
</evidence>
<dbReference type="RefSeq" id="WP_126618652.1">
    <property type="nucleotide sequence ID" value="NZ_CP034563.1"/>
</dbReference>
<accession>A0A3Q9FP88</accession>
<dbReference type="EMBL" id="CP034563">
    <property type="protein sequence ID" value="AZQ64697.1"/>
    <property type="molecule type" value="Genomic_DNA"/>
</dbReference>
<evidence type="ECO:0000256" key="2">
    <source>
        <dbReference type="ARBA" id="ARBA00022692"/>
    </source>
</evidence>